<accession>A0ACC2I660</accession>
<gene>
    <name evidence="1" type="ORF">OPT61_g6637</name>
</gene>
<comment type="caution">
    <text evidence="1">The sequence shown here is derived from an EMBL/GenBank/DDBJ whole genome shotgun (WGS) entry which is preliminary data.</text>
</comment>
<evidence type="ECO:0000313" key="1">
    <source>
        <dbReference type="EMBL" id="KAJ8110553.1"/>
    </source>
</evidence>
<protein>
    <submittedName>
        <fullName evidence="1">Uncharacterized protein</fullName>
    </submittedName>
</protein>
<name>A0ACC2I660_9PLEO</name>
<reference evidence="1" key="1">
    <citation type="submission" date="2022-11" db="EMBL/GenBank/DDBJ databases">
        <title>Genome Sequence of Boeremia exigua.</title>
        <authorList>
            <person name="Buettner E."/>
        </authorList>
    </citation>
    <scope>NUCLEOTIDE SEQUENCE</scope>
    <source>
        <strain evidence="1">CU02</strain>
    </source>
</reference>
<dbReference type="EMBL" id="JAPHNI010000488">
    <property type="protein sequence ID" value="KAJ8110553.1"/>
    <property type="molecule type" value="Genomic_DNA"/>
</dbReference>
<sequence>MPAVVSDGNATRKLLVTVSVLARGYGQLEPGTRNLKQGTGFLNIELRGAGRCRSNRGHSPAALKCVKMAGVVAAALNAIRSKSPALSTLVDLPPQPKQPKSVCNASSAEFEIFRSTPVPTLILDATRRIVQVSDSLVMTAPGGKRENLVGWRADDVFAQAERTSDFPVLASARNATRTATETGLPAQLDHTTDSRQVWRTRAVPIYRNDSLHCTQLEFHNVTEEHRRRLEHEERLYSAETFRILVETVKDYAIFMLDPDGNIATWNDGAEAFKGYTRSEIVGQHFSKFYGKEDLATDKPGRELRDALRDGRCEDEGWRYRKDGSRFWANVIISPIFRDGKFLGFSKVTRDLTDRRNAEQQLIDAYEEASRLKSEFLANMSHEIRTPMHGLLSALTLLLDTKLDFDQLDLARVIKESGEVLLQVINDILDYSKLANGSFSINHDIINIADIVHSVHRAQQELFSPQVTFESHLDPRIPTAGEGDSLRYRQIIQNLVSNAAKFTEEGSVHVRAMLQSEDEEYSVIRTEVADTGIGVPKASANALFTPFTQFDNSATKRYKGTGLGLSICKSLSELMGGEIGFHPNTELHGSVFWFTIKLKKCEQFQTVDTPRTELEDLRIPSLVIVDPLEAMKCVAVTKRLLLVEDNFINRKVMLRVLAGLGFPNIDVAVDGKEAVAKTIQSADERHASVPYDLILMDINMPVQDGVSATQELRKKGFLMPIVAMTANALKGQADAYIAKGMTGYIAKPVDRKLLIKVLLRCFNESSHK</sequence>
<organism evidence="1 2">
    <name type="scientific">Boeremia exigua</name>
    <dbReference type="NCBI Taxonomy" id="749465"/>
    <lineage>
        <taxon>Eukaryota</taxon>
        <taxon>Fungi</taxon>
        <taxon>Dikarya</taxon>
        <taxon>Ascomycota</taxon>
        <taxon>Pezizomycotina</taxon>
        <taxon>Dothideomycetes</taxon>
        <taxon>Pleosporomycetidae</taxon>
        <taxon>Pleosporales</taxon>
        <taxon>Pleosporineae</taxon>
        <taxon>Didymellaceae</taxon>
        <taxon>Boeremia</taxon>
    </lineage>
</organism>
<keyword evidence="2" id="KW-1185">Reference proteome</keyword>
<proteinExistence type="predicted"/>
<evidence type="ECO:0000313" key="2">
    <source>
        <dbReference type="Proteomes" id="UP001153331"/>
    </source>
</evidence>
<dbReference type="Proteomes" id="UP001153331">
    <property type="component" value="Unassembled WGS sequence"/>
</dbReference>